<reference evidence="1" key="1">
    <citation type="journal article" date="2014" name="BMC Vet. Res.">
        <title>First report of Corynebacterium pseudotuberculosis from caseous lymphadenitis lesions in Black Alentejano pig (Sus scrofa domesticus).</title>
        <authorList>
            <person name="Oliveira M."/>
            <person name="Barroco C."/>
            <person name="Mottola C."/>
            <person name="Santos R."/>
            <person name="Lemsaddek A."/>
            <person name="Tavares L."/>
            <person name="Semedo-Lemsaddek T."/>
        </authorList>
    </citation>
    <scope>NUCLEOTIDE SEQUENCE [LARGE SCALE GENOMIC DNA]</scope>
    <source>
        <strain evidence="1">PO100/5</strain>
    </source>
</reference>
<reference evidence="1" key="3">
    <citation type="journal article" date="2020" name="Antonie Van Leeuwenhoek">
        <title>Phylogenomic characterisation of a novel corynebacterial species pathogenic to animals.</title>
        <authorList>
            <person name="Moller J."/>
            <person name="Musella L."/>
            <person name="Melnikov V."/>
            <person name="Geissdorfer W."/>
            <person name="Burkovski A."/>
            <person name="Sangal V."/>
        </authorList>
    </citation>
    <scope>NUCLEOTIDE SEQUENCE</scope>
    <source>
        <strain evidence="1">PO100/5</strain>
    </source>
</reference>
<dbReference type="AlphaFoldDB" id="A0A7U5HL87"/>
<dbReference type="EMBL" id="CP021417">
    <property type="protein sequence ID" value="ARU45841.1"/>
    <property type="molecule type" value="Genomic_DNA"/>
</dbReference>
<organism evidence="1">
    <name type="scientific">Corynebacterium silvaticum</name>
    <dbReference type="NCBI Taxonomy" id="2320431"/>
    <lineage>
        <taxon>Bacteria</taxon>
        <taxon>Bacillati</taxon>
        <taxon>Actinomycetota</taxon>
        <taxon>Actinomycetes</taxon>
        <taxon>Mycobacteriales</taxon>
        <taxon>Corynebacteriaceae</taxon>
        <taxon>Corynebacterium</taxon>
    </lineage>
</organism>
<sequence length="76" mass="8373">MAQERPEGVADPWALQIAENVKDLQEPMSALPEFSAVQMYVVITDLGRKTGPTHVCPQLVVCSDALRKFGGNPYTR</sequence>
<proteinExistence type="predicted"/>
<gene>
    <name evidence="1" type="ORF">CBE74_04270</name>
</gene>
<reference evidence="1" key="5">
    <citation type="journal article" date="2020" name="PLoS ONE">
        <title>Taxonomic classification of strain PO100/5 shows a broader geographic distribution and genetic markers of the recently described Corynebacterium silvaticum.</title>
        <authorList>
            <person name="Viana M.V.C."/>
            <person name="Profeta R."/>
            <person name="da Silva A.L."/>
            <person name="Hurtado R."/>
            <person name="Cerqueira J.C."/>
            <person name="Ribeiro B.F.S."/>
            <person name="Almeida M.O."/>
            <person name="Morais-Rodrigues F."/>
            <person name="Soares S.C."/>
            <person name="Oliveira M."/>
            <person name="Tavares L."/>
            <person name="Figueiredo H."/>
            <person name="Wattam A.R."/>
            <person name="Barh D."/>
            <person name="Ghosh P."/>
            <person name="Silva A."/>
            <person name="Azevedo V."/>
        </authorList>
    </citation>
    <scope>NUCLEOTIDE SEQUENCE</scope>
    <source>
        <strain evidence="1">PO100/5</strain>
    </source>
</reference>
<dbReference type="KEGG" id="csil:CBE74_04270"/>
<reference evidence="1" key="4">
    <citation type="journal article" date="2020" name="Int. J. Syst. Evol. Microbiol.">
        <title>Corynebacterium silvaticum sp. nov., a unique group of NTTB corynebacteria in wild boar and roe deer.</title>
        <authorList>
            <person name="Dangel A."/>
            <person name="Berger A."/>
            <person name="Rau J."/>
            <person name="Eisenberg T."/>
            <person name="Kampfer P."/>
            <person name="Margos G."/>
            <person name="Contzen M."/>
            <person name="Busse H.J."/>
            <person name="Konrad R."/>
            <person name="Peters M."/>
            <person name="Sting R."/>
            <person name="Sing A."/>
        </authorList>
    </citation>
    <scope>NUCLEOTIDE SEQUENCE</scope>
    <source>
        <strain evidence="1">PO100/5</strain>
    </source>
</reference>
<protein>
    <submittedName>
        <fullName evidence="1">Uncharacterized protein</fullName>
    </submittedName>
</protein>
<name>A0A7U5HL87_9CORY</name>
<accession>A0A7U5HL87</accession>
<evidence type="ECO:0000313" key="1">
    <source>
        <dbReference type="EMBL" id="ARU45841.1"/>
    </source>
</evidence>
<reference evidence="1" key="2">
    <citation type="submission" date="2017-05" db="EMBL/GenBank/DDBJ databases">
        <authorList>
            <person name="Oliveira G."/>
            <person name="Souza T."/>
            <person name="Jamal S."/>
            <person name="Jaiswal A."/>
            <person name="Lima A."/>
            <person name="Gomide A."/>
            <person name="FIgueiredo H."/>
            <person name="Vasco V."/>
        </authorList>
    </citation>
    <scope>NUCLEOTIDE SEQUENCE</scope>
    <source>
        <strain evidence="1">PO100/5</strain>
    </source>
</reference>